<dbReference type="EMBL" id="KV424108">
    <property type="protein sequence ID" value="KZT51436.1"/>
    <property type="molecule type" value="Genomic_DNA"/>
</dbReference>
<name>A0A165CUV7_9BASI</name>
<dbReference type="Proteomes" id="UP000076842">
    <property type="component" value="Unassembled WGS sequence"/>
</dbReference>
<feature type="transmembrane region" description="Helical" evidence="1">
    <location>
        <begin position="87"/>
        <end position="107"/>
    </location>
</feature>
<evidence type="ECO:0000313" key="3">
    <source>
        <dbReference type="Proteomes" id="UP000076842"/>
    </source>
</evidence>
<feature type="transmembrane region" description="Helical" evidence="1">
    <location>
        <begin position="12"/>
        <end position="34"/>
    </location>
</feature>
<organism evidence="2 3">
    <name type="scientific">Calocera cornea HHB12733</name>
    <dbReference type="NCBI Taxonomy" id="1353952"/>
    <lineage>
        <taxon>Eukaryota</taxon>
        <taxon>Fungi</taxon>
        <taxon>Dikarya</taxon>
        <taxon>Basidiomycota</taxon>
        <taxon>Agaricomycotina</taxon>
        <taxon>Dacrymycetes</taxon>
        <taxon>Dacrymycetales</taxon>
        <taxon>Dacrymycetaceae</taxon>
        <taxon>Calocera</taxon>
    </lineage>
</organism>
<evidence type="ECO:0000256" key="1">
    <source>
        <dbReference type="SAM" id="Phobius"/>
    </source>
</evidence>
<keyword evidence="1" id="KW-0472">Membrane</keyword>
<evidence type="ECO:0000313" key="2">
    <source>
        <dbReference type="EMBL" id="KZT51436.1"/>
    </source>
</evidence>
<keyword evidence="1" id="KW-0812">Transmembrane</keyword>
<keyword evidence="3" id="KW-1185">Reference proteome</keyword>
<dbReference type="OrthoDB" id="10501122at2759"/>
<reference evidence="2 3" key="1">
    <citation type="journal article" date="2016" name="Mol. Biol. Evol.">
        <title>Comparative Genomics of Early-Diverging Mushroom-Forming Fungi Provides Insights into the Origins of Lignocellulose Decay Capabilities.</title>
        <authorList>
            <person name="Nagy L.G."/>
            <person name="Riley R."/>
            <person name="Tritt A."/>
            <person name="Adam C."/>
            <person name="Daum C."/>
            <person name="Floudas D."/>
            <person name="Sun H."/>
            <person name="Yadav J.S."/>
            <person name="Pangilinan J."/>
            <person name="Larsson K.H."/>
            <person name="Matsuura K."/>
            <person name="Barry K."/>
            <person name="Labutti K."/>
            <person name="Kuo R."/>
            <person name="Ohm R.A."/>
            <person name="Bhattacharya S.S."/>
            <person name="Shirouzu T."/>
            <person name="Yoshinaga Y."/>
            <person name="Martin F.M."/>
            <person name="Grigoriev I.V."/>
            <person name="Hibbett D.S."/>
        </authorList>
    </citation>
    <scope>NUCLEOTIDE SEQUENCE [LARGE SCALE GENOMIC DNA]</scope>
    <source>
        <strain evidence="2 3">HHB12733</strain>
    </source>
</reference>
<protein>
    <submittedName>
        <fullName evidence="2">Uncharacterized protein</fullName>
    </submittedName>
</protein>
<feature type="transmembrane region" description="Helical" evidence="1">
    <location>
        <begin position="132"/>
        <end position="165"/>
    </location>
</feature>
<accession>A0A165CUV7</accession>
<gene>
    <name evidence="2" type="ORF">CALCODRAFT_503568</name>
</gene>
<feature type="transmembrane region" description="Helical" evidence="1">
    <location>
        <begin position="46"/>
        <end position="67"/>
    </location>
</feature>
<dbReference type="AlphaFoldDB" id="A0A165CUV7"/>
<keyword evidence="1" id="KW-1133">Transmembrane helix</keyword>
<proteinExistence type="predicted"/>
<sequence>MEGWRSLTTAGKVLAIAFFSAMGIAVLVVFAVMISMSKGRSPPWAVAVLATAILHYGSLGGLAGYMVRLKQRMEPQNYEQLSDRVGATYISIILCFWNASAIIALISQPSCNPDSAWWKALDTLTEEGPREWSMASICTVSLVTVALVITNALLTLGVLLGTLLFSTDKGKPAPVEGFLQRLFPKPIPDPSDLEVERLLDQLEA</sequence>
<dbReference type="InParanoid" id="A0A165CUV7"/>